<keyword evidence="3" id="KW-1185">Reference proteome</keyword>
<dbReference type="EMBL" id="JBBNFP010000010">
    <property type="protein sequence ID" value="MEQ2486266.1"/>
    <property type="molecule type" value="Genomic_DNA"/>
</dbReference>
<sequence length="88" mass="9853">MDRRNLAFDRTNFILLAIGFAIVVIGFILMSGPSSTEEAFNPDIFSARRIKVAPVVCFVGFVSMIYAIVRKPKDNGADKQLDEQKKED</sequence>
<evidence type="ECO:0000313" key="2">
    <source>
        <dbReference type="EMBL" id="MEQ2486266.1"/>
    </source>
</evidence>
<evidence type="ECO:0000313" key="3">
    <source>
        <dbReference type="Proteomes" id="UP001487296"/>
    </source>
</evidence>
<dbReference type="Proteomes" id="UP001487296">
    <property type="component" value="Unassembled WGS sequence"/>
</dbReference>
<keyword evidence="1" id="KW-1133">Transmembrane helix</keyword>
<accession>A0ABV1FPD1</accession>
<dbReference type="InterPro" id="IPR021448">
    <property type="entry name" value="DUF3098"/>
</dbReference>
<protein>
    <submittedName>
        <fullName evidence="2">DUF3098 domain-containing protein</fullName>
    </submittedName>
</protein>
<reference evidence="2 3" key="1">
    <citation type="submission" date="2024-04" db="EMBL/GenBank/DDBJ databases">
        <title>Human intestinal bacterial collection.</title>
        <authorList>
            <person name="Pauvert C."/>
            <person name="Hitch T.C.A."/>
            <person name="Clavel T."/>
        </authorList>
    </citation>
    <scope>NUCLEOTIDE SEQUENCE [LARGE SCALE GENOMIC DNA]</scope>
    <source>
        <strain evidence="2 3">CLA-AA-H145</strain>
    </source>
</reference>
<dbReference type="Pfam" id="PF11297">
    <property type="entry name" value="DUF3098"/>
    <property type="match status" value="1"/>
</dbReference>
<feature type="transmembrane region" description="Helical" evidence="1">
    <location>
        <begin position="12"/>
        <end position="30"/>
    </location>
</feature>
<comment type="caution">
    <text evidence="2">The sequence shown here is derived from an EMBL/GenBank/DDBJ whole genome shotgun (WGS) entry which is preliminary data.</text>
</comment>
<organism evidence="2 3">
    <name type="scientific">Hallella faecis</name>
    <dbReference type="NCBI Taxonomy" id="2841596"/>
    <lineage>
        <taxon>Bacteria</taxon>
        <taxon>Pseudomonadati</taxon>
        <taxon>Bacteroidota</taxon>
        <taxon>Bacteroidia</taxon>
        <taxon>Bacteroidales</taxon>
        <taxon>Prevotellaceae</taxon>
        <taxon>Hallella</taxon>
    </lineage>
</organism>
<keyword evidence="1" id="KW-0472">Membrane</keyword>
<evidence type="ECO:0000256" key="1">
    <source>
        <dbReference type="SAM" id="Phobius"/>
    </source>
</evidence>
<keyword evidence="1" id="KW-0812">Transmembrane</keyword>
<gene>
    <name evidence="2" type="ORF">AAAT34_04245</name>
</gene>
<dbReference type="RefSeq" id="WP_215759341.1">
    <property type="nucleotide sequence ID" value="NZ_JAHKBE010000010.1"/>
</dbReference>
<name>A0ABV1FPD1_9BACT</name>
<proteinExistence type="predicted"/>
<feature type="transmembrane region" description="Helical" evidence="1">
    <location>
        <begin position="50"/>
        <end position="69"/>
    </location>
</feature>